<reference evidence="2 3" key="1">
    <citation type="journal article" date="2013" name="BMC Genomics">
        <title>The miniature genome of a carnivorous plant Genlisea aurea contains a low number of genes and short non-coding sequences.</title>
        <authorList>
            <person name="Leushkin E.V."/>
            <person name="Sutormin R.A."/>
            <person name="Nabieva E.R."/>
            <person name="Penin A.A."/>
            <person name="Kondrashov A.S."/>
            <person name="Logacheva M.D."/>
        </authorList>
    </citation>
    <scope>NUCLEOTIDE SEQUENCE [LARGE SCALE GENOMIC DNA]</scope>
</reference>
<dbReference type="AlphaFoldDB" id="S8DMQ2"/>
<comment type="caution">
    <text evidence="2">The sequence shown here is derived from an EMBL/GenBank/DDBJ whole genome shotgun (WGS) entry which is preliminary data.</text>
</comment>
<organism evidence="2 3">
    <name type="scientific">Genlisea aurea</name>
    <dbReference type="NCBI Taxonomy" id="192259"/>
    <lineage>
        <taxon>Eukaryota</taxon>
        <taxon>Viridiplantae</taxon>
        <taxon>Streptophyta</taxon>
        <taxon>Embryophyta</taxon>
        <taxon>Tracheophyta</taxon>
        <taxon>Spermatophyta</taxon>
        <taxon>Magnoliopsida</taxon>
        <taxon>eudicotyledons</taxon>
        <taxon>Gunneridae</taxon>
        <taxon>Pentapetalae</taxon>
        <taxon>asterids</taxon>
        <taxon>lamiids</taxon>
        <taxon>Lamiales</taxon>
        <taxon>Lentibulariaceae</taxon>
        <taxon>Genlisea</taxon>
    </lineage>
</organism>
<proteinExistence type="predicted"/>
<keyword evidence="3" id="KW-1185">Reference proteome</keyword>
<feature type="region of interest" description="Disordered" evidence="1">
    <location>
        <begin position="76"/>
        <end position="116"/>
    </location>
</feature>
<feature type="region of interest" description="Disordered" evidence="1">
    <location>
        <begin position="1"/>
        <end position="59"/>
    </location>
</feature>
<evidence type="ECO:0000256" key="1">
    <source>
        <dbReference type="SAM" id="MobiDB-lite"/>
    </source>
</evidence>
<dbReference type="EMBL" id="AUSU01004935">
    <property type="protein sequence ID" value="EPS64268.1"/>
    <property type="molecule type" value="Genomic_DNA"/>
</dbReference>
<evidence type="ECO:0000313" key="2">
    <source>
        <dbReference type="EMBL" id="EPS64268.1"/>
    </source>
</evidence>
<feature type="compositionally biased region" description="Basic and acidic residues" evidence="1">
    <location>
        <begin position="84"/>
        <end position="98"/>
    </location>
</feature>
<accession>S8DMQ2</accession>
<dbReference type="Proteomes" id="UP000015453">
    <property type="component" value="Unassembled WGS sequence"/>
</dbReference>
<evidence type="ECO:0000313" key="3">
    <source>
        <dbReference type="Proteomes" id="UP000015453"/>
    </source>
</evidence>
<name>S8DMQ2_9LAMI</name>
<protein>
    <submittedName>
        <fullName evidence="2">Uncharacterized protein</fullName>
    </submittedName>
</protein>
<gene>
    <name evidence="2" type="ORF">M569_10513</name>
</gene>
<sequence>MEGTQAARNERTLPRRPTPPRDVLSPLVRALSYIRHRKRDPRTAEKAQPAYPPPAGRCMETRNSIRRCHYTLTASRRRSAPSFDSRRSECRLGGEERSTGTPNPSDSTRHTAQKSRYLPTYEHVPRDFEVKATQSPQWDPEARDLNFLALFSLSIAPCHFANIIGSARVAPRLIELDALIPNMYRFTWFEQFFAEF</sequence>